<dbReference type="Proteomes" id="UP000199054">
    <property type="component" value="Unassembled WGS sequence"/>
</dbReference>
<proteinExistence type="predicted"/>
<protein>
    <submittedName>
        <fullName evidence="2">Uncharacterized protein</fullName>
    </submittedName>
</protein>
<dbReference type="RefSeq" id="WP_090615825.1">
    <property type="nucleotide sequence ID" value="NZ_CP067126.1"/>
</dbReference>
<accession>A0A1H8LWI4</accession>
<sequence>MAASAPELARKNANDVFGAMFMPFMSVTLLWILNTNRVPPAIRLLHGGHELMLRCRNGGEGPSLYHHQ</sequence>
<dbReference type="EMBL" id="FODE01000034">
    <property type="protein sequence ID" value="SEO09248.1"/>
    <property type="molecule type" value="Genomic_DNA"/>
</dbReference>
<gene>
    <name evidence="2" type="ORF">SAMN04489859_103413</name>
</gene>
<dbReference type="OrthoDB" id="9787548at2"/>
<evidence type="ECO:0000313" key="3">
    <source>
        <dbReference type="Proteomes" id="UP000199054"/>
    </source>
</evidence>
<evidence type="ECO:0000313" key="2">
    <source>
        <dbReference type="EMBL" id="SEO09248.1"/>
    </source>
</evidence>
<feature type="transmembrane region" description="Helical" evidence="1">
    <location>
        <begin position="16"/>
        <end position="33"/>
    </location>
</feature>
<keyword evidence="1" id="KW-0472">Membrane</keyword>
<dbReference type="STRING" id="34002.SAMN04489859_103413"/>
<keyword evidence="1" id="KW-0812">Transmembrane</keyword>
<organism evidence="2 3">
    <name type="scientific">Paracoccus alcaliphilus</name>
    <dbReference type="NCBI Taxonomy" id="34002"/>
    <lineage>
        <taxon>Bacteria</taxon>
        <taxon>Pseudomonadati</taxon>
        <taxon>Pseudomonadota</taxon>
        <taxon>Alphaproteobacteria</taxon>
        <taxon>Rhodobacterales</taxon>
        <taxon>Paracoccaceae</taxon>
        <taxon>Paracoccus</taxon>
    </lineage>
</organism>
<reference evidence="2 3" key="1">
    <citation type="submission" date="2016-10" db="EMBL/GenBank/DDBJ databases">
        <authorList>
            <person name="de Groot N.N."/>
        </authorList>
    </citation>
    <scope>NUCLEOTIDE SEQUENCE [LARGE SCALE GENOMIC DNA]</scope>
    <source>
        <strain evidence="2 3">DSM 8512</strain>
    </source>
</reference>
<keyword evidence="1" id="KW-1133">Transmembrane helix</keyword>
<name>A0A1H8LWI4_9RHOB</name>
<keyword evidence="3" id="KW-1185">Reference proteome</keyword>
<evidence type="ECO:0000256" key="1">
    <source>
        <dbReference type="SAM" id="Phobius"/>
    </source>
</evidence>
<dbReference type="AlphaFoldDB" id="A0A1H8LWI4"/>